<dbReference type="AlphaFoldDB" id="A0A0G2HQ47"/>
<name>A0A0G2HQ47_9PEZI</name>
<evidence type="ECO:0000313" key="1">
    <source>
        <dbReference type="EMBL" id="KKY37013.1"/>
    </source>
</evidence>
<dbReference type="OrthoDB" id="4489171at2759"/>
<dbReference type="PANTHER" id="PTHR39597:SF1">
    <property type="entry name" value="UBA DOMAIN-CONTAINING PROTEIN RUP1"/>
    <property type="match status" value="1"/>
</dbReference>
<reference evidence="1 2" key="1">
    <citation type="submission" date="2015-05" db="EMBL/GenBank/DDBJ databases">
        <title>Distinctive expansion of gene families associated with plant cell wall degradation and secondary metabolism in the genomes of grapevine trunk pathogens.</title>
        <authorList>
            <person name="Lawrence D.P."/>
            <person name="Travadon R."/>
            <person name="Rolshausen P.E."/>
            <person name="Baumgartner K."/>
        </authorList>
    </citation>
    <scope>NUCLEOTIDE SEQUENCE [LARGE SCALE GENOMIC DNA]</scope>
    <source>
        <strain evidence="1">DA912</strain>
    </source>
</reference>
<dbReference type="PANTHER" id="PTHR39597">
    <property type="entry name" value="UBA DOMAIN-CONTAINING PROTEIN RUP1"/>
    <property type="match status" value="1"/>
</dbReference>
<dbReference type="Proteomes" id="UP000034680">
    <property type="component" value="Unassembled WGS sequence"/>
</dbReference>
<gene>
    <name evidence="1" type="ORF">UCDDA912_g03018</name>
</gene>
<evidence type="ECO:0000313" key="2">
    <source>
        <dbReference type="Proteomes" id="UP000034680"/>
    </source>
</evidence>
<accession>A0A0G2HQ47</accession>
<reference evidence="1 2" key="2">
    <citation type="submission" date="2015-05" db="EMBL/GenBank/DDBJ databases">
        <authorList>
            <person name="Morales-Cruz A."/>
            <person name="Amrine K.C."/>
            <person name="Cantu D."/>
        </authorList>
    </citation>
    <scope>NUCLEOTIDE SEQUENCE [LARGE SCALE GENOMIC DNA]</scope>
    <source>
        <strain evidence="1">DA912</strain>
    </source>
</reference>
<dbReference type="GO" id="GO:0016579">
    <property type="term" value="P:protein deubiquitination"/>
    <property type="evidence" value="ECO:0007669"/>
    <property type="project" value="TreeGrafter"/>
</dbReference>
<sequence length="470" mass="53721">MGPKWHPRRSVPTTLQSAKQITACESAEDLPEVWSNDYRSVKLEDEIQRLMAFLDATQRSYGTADSLCESPLMKSTWGDPVVQFYQNLYLKAGSQIVRSTMWTLVRFESGADEVPAPTAPPTSEFGILEFKVPNELSDVLHSLYSSWDALFWINQESELSGFPHEESERTAYMENPAEVLTMRIKLEHHRIEIPETFYIDRYLEKNLGTARILKSQMFQIWQALAKSKDAENKITKWKDPTDVWKEHDRIALAKKVIAKVENQIWKVRANALWRKHEQSVGTEDEIPYLPTELNHLAELNEEEDKTVKIFESQLDLARRKLINIDQQLARLGQEKEACCNLLQRMAEVLTVPSEEPEMDPTHKYTLRGVITSPDVVYTCRRREADSSEAESSNAEVDQWWRIAWVAGDENPVRQEATTFAKVQEAIFTEVDTDGSKVPILVYATDKALNEEPAPLSDALKVGPPAKISPD</sequence>
<comment type="caution">
    <text evidence="1">The sequence shown here is derived from an EMBL/GenBank/DDBJ whole genome shotgun (WGS) entry which is preliminary data.</text>
</comment>
<dbReference type="EMBL" id="LCUC01000100">
    <property type="protein sequence ID" value="KKY37013.1"/>
    <property type="molecule type" value="Genomic_DNA"/>
</dbReference>
<keyword evidence="2" id="KW-1185">Reference proteome</keyword>
<proteinExistence type="predicted"/>
<organism evidence="1 2">
    <name type="scientific">Diaporthe ampelina</name>
    <dbReference type="NCBI Taxonomy" id="1214573"/>
    <lineage>
        <taxon>Eukaryota</taxon>
        <taxon>Fungi</taxon>
        <taxon>Dikarya</taxon>
        <taxon>Ascomycota</taxon>
        <taxon>Pezizomycotina</taxon>
        <taxon>Sordariomycetes</taxon>
        <taxon>Sordariomycetidae</taxon>
        <taxon>Diaporthales</taxon>
        <taxon>Diaporthaceae</taxon>
        <taxon>Diaporthe</taxon>
    </lineage>
</organism>
<dbReference type="InterPro" id="IPR055335">
    <property type="entry name" value="Ucp6/RUP1"/>
</dbReference>
<dbReference type="GO" id="GO:0005634">
    <property type="term" value="C:nucleus"/>
    <property type="evidence" value="ECO:0007669"/>
    <property type="project" value="TreeGrafter"/>
</dbReference>
<protein>
    <submittedName>
        <fullName evidence="1">Putative ubiquitin interaction motif protein</fullName>
    </submittedName>
</protein>
<dbReference type="GO" id="GO:0005829">
    <property type="term" value="C:cytosol"/>
    <property type="evidence" value="ECO:0007669"/>
    <property type="project" value="TreeGrafter"/>
</dbReference>